<evidence type="ECO:0000313" key="6">
    <source>
        <dbReference type="Proteomes" id="UP000019225"/>
    </source>
</evidence>
<sequence>MNLQALSALHSEQNKTETVTRVSQRSIPRWHFAMLNDAERNDALAVALERQIKPGMHVLDIGSGSGLLALMAVQAGATKVTTCEANPILAEIARQVIGEHGMSEFITVVPAMSTELVAGRDLPDRADLIVSEIVDCGLIGEGLLPTMRHARQHLLAPGGRIMPPSGRLRGALLESKVVAGFNRVTVAAGFDMRALNVTATSGHFPVRLSTWPHRVLSEHAELVDFDIEHGDLDNGQRRVPLHPVADGTAHGVVAWFEMDLGGGIVLRNSPDNIGSHWMQAFIPFAEPVPVRALRTVDVTIQWDDTKLFASVA</sequence>
<dbReference type="InterPro" id="IPR029063">
    <property type="entry name" value="SAM-dependent_MTases_sf"/>
</dbReference>
<dbReference type="CDD" id="cd02440">
    <property type="entry name" value="AdoMet_MTases"/>
    <property type="match status" value="1"/>
</dbReference>
<dbReference type="Pfam" id="PF22528">
    <property type="entry name" value="PRMT_C"/>
    <property type="match status" value="1"/>
</dbReference>
<evidence type="ECO:0000256" key="2">
    <source>
        <dbReference type="ARBA" id="ARBA00022679"/>
    </source>
</evidence>
<dbReference type="EC" id="2.1.1.-" evidence="5"/>
<dbReference type="InterPro" id="IPR055135">
    <property type="entry name" value="PRMT_dom"/>
</dbReference>
<dbReference type="eggNOG" id="COG4076">
    <property type="taxonomic scope" value="Bacteria"/>
</dbReference>
<dbReference type="Gene3D" id="3.40.50.150">
    <property type="entry name" value="Vaccinia Virus protein VP39"/>
    <property type="match status" value="1"/>
</dbReference>
<evidence type="ECO:0000259" key="4">
    <source>
        <dbReference type="Pfam" id="PF22528"/>
    </source>
</evidence>
<dbReference type="HOGENOM" id="CLU_017375_3_0_11"/>
<dbReference type="InterPro" id="IPR025799">
    <property type="entry name" value="Arg_MeTrfase"/>
</dbReference>
<dbReference type="EMBL" id="CP007155">
    <property type="protein sequence ID" value="AHH96101.1"/>
    <property type="molecule type" value="Genomic_DNA"/>
</dbReference>
<keyword evidence="3" id="KW-0949">S-adenosyl-L-methionine</keyword>
<dbReference type="KEGG" id="kal:KALB_2733"/>
<organism evidence="5 6">
    <name type="scientific">Kutzneria albida DSM 43870</name>
    <dbReference type="NCBI Taxonomy" id="1449976"/>
    <lineage>
        <taxon>Bacteria</taxon>
        <taxon>Bacillati</taxon>
        <taxon>Actinomycetota</taxon>
        <taxon>Actinomycetes</taxon>
        <taxon>Pseudonocardiales</taxon>
        <taxon>Pseudonocardiaceae</taxon>
        <taxon>Kutzneria</taxon>
    </lineage>
</organism>
<dbReference type="STRING" id="1449976.KALB_2733"/>
<protein>
    <submittedName>
        <fullName evidence="5">Protein arginine N-methyltransferase</fullName>
        <ecNumber evidence="5">2.1.1.-</ecNumber>
    </submittedName>
</protein>
<gene>
    <name evidence="5" type="ORF">KALB_2733</name>
</gene>
<proteinExistence type="predicted"/>
<dbReference type="GO" id="GO:0042054">
    <property type="term" value="F:histone methyltransferase activity"/>
    <property type="evidence" value="ECO:0007669"/>
    <property type="project" value="TreeGrafter"/>
</dbReference>
<dbReference type="AlphaFoldDB" id="W5W6H9"/>
<keyword evidence="1 5" id="KW-0489">Methyltransferase</keyword>
<dbReference type="SUPFAM" id="SSF53335">
    <property type="entry name" value="S-adenosyl-L-methionine-dependent methyltransferases"/>
    <property type="match status" value="1"/>
</dbReference>
<dbReference type="Pfam" id="PF06325">
    <property type="entry name" value="PrmA"/>
    <property type="match status" value="1"/>
</dbReference>
<name>W5W6H9_9PSEU</name>
<dbReference type="OrthoDB" id="5383291at2"/>
<dbReference type="Gene3D" id="2.70.160.11">
    <property type="entry name" value="Hnrnp arginine n-methyltransferase1"/>
    <property type="match status" value="1"/>
</dbReference>
<keyword evidence="2 5" id="KW-0808">Transferase</keyword>
<keyword evidence="6" id="KW-1185">Reference proteome</keyword>
<dbReference type="PROSITE" id="PS51678">
    <property type="entry name" value="SAM_MT_PRMT"/>
    <property type="match status" value="1"/>
</dbReference>
<evidence type="ECO:0000256" key="3">
    <source>
        <dbReference type="ARBA" id="ARBA00022691"/>
    </source>
</evidence>
<dbReference type="PANTHER" id="PTHR11006">
    <property type="entry name" value="PROTEIN ARGININE N-METHYLTRANSFERASE"/>
    <property type="match status" value="1"/>
</dbReference>
<dbReference type="GO" id="GO:0032259">
    <property type="term" value="P:methylation"/>
    <property type="evidence" value="ECO:0007669"/>
    <property type="project" value="UniProtKB-KW"/>
</dbReference>
<reference evidence="5 6" key="1">
    <citation type="journal article" date="2014" name="BMC Genomics">
        <title>Complete genome sequence of producer of the glycopeptide antibiotic Aculeximycin Kutzneria albida DSM 43870T, a representative of minor genus of Pseudonocardiaceae.</title>
        <authorList>
            <person name="Rebets Y."/>
            <person name="Tokovenko B."/>
            <person name="Lushchyk I."/>
            <person name="Ruckert C."/>
            <person name="Zaburannyi N."/>
            <person name="Bechthold A."/>
            <person name="Kalinowski J."/>
            <person name="Luzhetskyy A."/>
        </authorList>
    </citation>
    <scope>NUCLEOTIDE SEQUENCE [LARGE SCALE GENOMIC DNA]</scope>
    <source>
        <strain evidence="5">DSM 43870</strain>
    </source>
</reference>
<evidence type="ECO:0000256" key="1">
    <source>
        <dbReference type="ARBA" id="ARBA00022603"/>
    </source>
</evidence>
<dbReference type="Proteomes" id="UP000019225">
    <property type="component" value="Chromosome"/>
</dbReference>
<dbReference type="PANTHER" id="PTHR11006:SF4">
    <property type="entry name" value="PROTEIN ARGININE N-METHYLTRANSFERASE 7"/>
    <property type="match status" value="1"/>
</dbReference>
<evidence type="ECO:0000313" key="5">
    <source>
        <dbReference type="EMBL" id="AHH96101.1"/>
    </source>
</evidence>
<accession>W5W6H9</accession>
<feature type="domain" description="Protein arginine N-methyltransferase" evidence="4">
    <location>
        <begin position="188"/>
        <end position="302"/>
    </location>
</feature>
<dbReference type="GO" id="GO:0016274">
    <property type="term" value="F:protein-arginine N-methyltransferase activity"/>
    <property type="evidence" value="ECO:0007669"/>
    <property type="project" value="InterPro"/>
</dbReference>